<reference evidence="4" key="2">
    <citation type="submission" date="2019-03" db="EMBL/GenBank/DDBJ databases">
        <authorList>
            <person name="Chen S.-C."/>
            <person name="Wu S.-Y."/>
            <person name="Lai M.-C."/>
        </authorList>
    </citation>
    <scope>NUCLEOTIDE SEQUENCE</scope>
    <source>
        <strain evidence="4">ML15</strain>
    </source>
</reference>
<dbReference type="AlphaFoldDB" id="A0A8G1EGP4"/>
<dbReference type="Proteomes" id="UP000826709">
    <property type="component" value="Chromosome"/>
</dbReference>
<evidence type="ECO:0000256" key="1">
    <source>
        <dbReference type="ARBA" id="ARBA00022553"/>
    </source>
</evidence>
<protein>
    <submittedName>
        <fullName evidence="4">Response regulator</fullName>
    </submittedName>
</protein>
<organism evidence="4 5">
    <name type="scientific">Methanofollis formosanus</name>
    <dbReference type="NCBI Taxonomy" id="299308"/>
    <lineage>
        <taxon>Archaea</taxon>
        <taxon>Methanobacteriati</taxon>
        <taxon>Methanobacteriota</taxon>
        <taxon>Stenosarchaea group</taxon>
        <taxon>Methanomicrobia</taxon>
        <taxon>Methanomicrobiales</taxon>
        <taxon>Methanomicrobiaceae</taxon>
        <taxon>Methanofollis</taxon>
    </lineage>
</organism>
<dbReference type="GO" id="GO:0000160">
    <property type="term" value="P:phosphorelay signal transduction system"/>
    <property type="evidence" value="ECO:0007669"/>
    <property type="project" value="InterPro"/>
</dbReference>
<name>A0A8G1EGP4_9EURY</name>
<dbReference type="KEGG" id="mfk:E2N92_07950"/>
<evidence type="ECO:0000313" key="4">
    <source>
        <dbReference type="EMBL" id="QYZ79366.1"/>
    </source>
</evidence>
<reference evidence="4" key="1">
    <citation type="journal article" date="2005" name="Int. J. Syst. Evol. Microbiol.">
        <title>Methanofollis formosanus sp. nov., isolated from a fish pond.</title>
        <authorList>
            <person name="Wu S.Y."/>
            <person name="Chen S.C."/>
            <person name="Lai M.C."/>
        </authorList>
    </citation>
    <scope>NUCLEOTIDE SEQUENCE</scope>
    <source>
        <strain evidence="4">ML15</strain>
    </source>
</reference>
<dbReference type="SMART" id="SM00448">
    <property type="entry name" value="REC"/>
    <property type="match status" value="1"/>
</dbReference>
<gene>
    <name evidence="4" type="ORF">E2N92_07950</name>
</gene>
<dbReference type="EMBL" id="CP037968">
    <property type="protein sequence ID" value="QYZ79366.1"/>
    <property type="molecule type" value="Genomic_DNA"/>
</dbReference>
<dbReference type="PROSITE" id="PS50110">
    <property type="entry name" value="RESPONSE_REGULATORY"/>
    <property type="match status" value="1"/>
</dbReference>
<accession>A0A8G1EGP4</accession>
<dbReference type="InterPro" id="IPR011006">
    <property type="entry name" value="CheY-like_superfamily"/>
</dbReference>
<dbReference type="Gene3D" id="3.40.50.2300">
    <property type="match status" value="1"/>
</dbReference>
<evidence type="ECO:0000259" key="3">
    <source>
        <dbReference type="PROSITE" id="PS50110"/>
    </source>
</evidence>
<dbReference type="SUPFAM" id="SSF52172">
    <property type="entry name" value="CheY-like"/>
    <property type="match status" value="1"/>
</dbReference>
<dbReference type="Pfam" id="PF00072">
    <property type="entry name" value="Response_reg"/>
    <property type="match status" value="1"/>
</dbReference>
<dbReference type="PANTHER" id="PTHR44591:SF24">
    <property type="entry name" value="PROTEIN-GLUTAMATE METHYLESTERASE_PROTEIN-GLUTAMINE GLUTAMINASE 1"/>
    <property type="match status" value="1"/>
</dbReference>
<dbReference type="InterPro" id="IPR050595">
    <property type="entry name" value="Bact_response_regulator"/>
</dbReference>
<sequence>MTTLRVLVVEDAAIIALDIANRVKRLGHEVAGVASTAETAWEKARETRPDLVLMDINLKGEQNGIEAASRIAEELGIRSIFITAYSDKEMKERALATRPLGYIVKPIREADLEKVLAAAEEEFLKGRRT</sequence>
<feature type="domain" description="Response regulatory" evidence="3">
    <location>
        <begin position="5"/>
        <end position="120"/>
    </location>
</feature>
<evidence type="ECO:0000313" key="5">
    <source>
        <dbReference type="Proteomes" id="UP000826709"/>
    </source>
</evidence>
<dbReference type="RefSeq" id="WP_220680672.1">
    <property type="nucleotide sequence ID" value="NZ_CP037968.1"/>
</dbReference>
<dbReference type="PANTHER" id="PTHR44591">
    <property type="entry name" value="STRESS RESPONSE REGULATOR PROTEIN 1"/>
    <property type="match status" value="1"/>
</dbReference>
<feature type="modified residue" description="4-aspartylphosphate" evidence="2">
    <location>
        <position position="55"/>
    </location>
</feature>
<proteinExistence type="predicted"/>
<keyword evidence="5" id="KW-1185">Reference proteome</keyword>
<dbReference type="InterPro" id="IPR001789">
    <property type="entry name" value="Sig_transdc_resp-reg_receiver"/>
</dbReference>
<dbReference type="CDD" id="cd17534">
    <property type="entry name" value="REC_DC-like"/>
    <property type="match status" value="1"/>
</dbReference>
<dbReference type="OrthoDB" id="2830at2157"/>
<keyword evidence="1 2" id="KW-0597">Phosphoprotein</keyword>
<evidence type="ECO:0000256" key="2">
    <source>
        <dbReference type="PROSITE-ProRule" id="PRU00169"/>
    </source>
</evidence>